<name>A0AAW6Y0Y8_STRAG</name>
<dbReference type="EMBL" id="JASOIH010000024">
    <property type="protein sequence ID" value="MDK6900350.1"/>
    <property type="molecule type" value="Genomic_DNA"/>
</dbReference>
<organism evidence="1 2">
    <name type="scientific">Streptococcus agalactiae</name>
    <dbReference type="NCBI Taxonomy" id="1311"/>
    <lineage>
        <taxon>Bacteria</taxon>
        <taxon>Bacillati</taxon>
        <taxon>Bacillota</taxon>
        <taxon>Bacilli</taxon>
        <taxon>Lactobacillales</taxon>
        <taxon>Streptococcaceae</taxon>
        <taxon>Streptococcus</taxon>
    </lineage>
</organism>
<dbReference type="Proteomes" id="UP001230629">
    <property type="component" value="Unassembled WGS sequence"/>
</dbReference>
<gene>
    <name evidence="1" type="ORF">QP229_10370</name>
</gene>
<evidence type="ECO:0008006" key="3">
    <source>
        <dbReference type="Google" id="ProtNLM"/>
    </source>
</evidence>
<evidence type="ECO:0000313" key="1">
    <source>
        <dbReference type="EMBL" id="MDK6900350.1"/>
    </source>
</evidence>
<evidence type="ECO:0000313" key="2">
    <source>
        <dbReference type="Proteomes" id="UP001230629"/>
    </source>
</evidence>
<comment type="caution">
    <text evidence="1">The sequence shown here is derived from an EMBL/GenBank/DDBJ whole genome shotgun (WGS) entry which is preliminary data.</text>
</comment>
<dbReference type="RefSeq" id="WP_141739494.1">
    <property type="nucleotide sequence ID" value="NZ_JASODV010000031.1"/>
</dbReference>
<proteinExistence type="predicted"/>
<reference evidence="1" key="1">
    <citation type="submission" date="2023-05" db="EMBL/GenBank/DDBJ databases">
        <title>Cataloging the Phylogenetic Diversity of Human Bladder Bacteria.</title>
        <authorList>
            <person name="Du J."/>
        </authorList>
    </citation>
    <scope>NUCLEOTIDE SEQUENCE</scope>
    <source>
        <strain evidence="1">UMB8703</strain>
    </source>
</reference>
<protein>
    <recommendedName>
        <fullName evidence="3">Phage protein</fullName>
    </recommendedName>
</protein>
<accession>A0AAW6Y0Y8</accession>
<sequence>MDHISDAIQLAENLVLAYIKGKSGDFSNSTLTSAVVAQIQHWENNHIDPSTEACKVDLKKVRSASLNGGSITYDDQAEQLKARVETTTSLCLLARLILDQATTGKMKIQVVG</sequence>
<dbReference type="AlphaFoldDB" id="A0AAW6Y0Y8"/>